<evidence type="ECO:0000313" key="2">
    <source>
        <dbReference type="EMBL" id="PQO42367.1"/>
    </source>
</evidence>
<proteinExistence type="predicted"/>
<organism evidence="2 3">
    <name type="scientific">Blastopirellula marina</name>
    <dbReference type="NCBI Taxonomy" id="124"/>
    <lineage>
        <taxon>Bacteria</taxon>
        <taxon>Pseudomonadati</taxon>
        <taxon>Planctomycetota</taxon>
        <taxon>Planctomycetia</taxon>
        <taxon>Pirellulales</taxon>
        <taxon>Pirellulaceae</taxon>
        <taxon>Blastopirellula</taxon>
    </lineage>
</organism>
<feature type="transmembrane region" description="Helical" evidence="1">
    <location>
        <begin position="36"/>
        <end position="59"/>
    </location>
</feature>
<dbReference type="Proteomes" id="UP000237819">
    <property type="component" value="Unassembled WGS sequence"/>
</dbReference>
<keyword evidence="1" id="KW-0812">Transmembrane</keyword>
<name>A0A2S8GD43_9BACT</name>
<keyword evidence="1" id="KW-0472">Membrane</keyword>
<evidence type="ECO:0000256" key="1">
    <source>
        <dbReference type="SAM" id="Phobius"/>
    </source>
</evidence>
<gene>
    <name evidence="2" type="ORF">C5Y93_28970</name>
</gene>
<evidence type="ECO:0000313" key="3">
    <source>
        <dbReference type="Proteomes" id="UP000237819"/>
    </source>
</evidence>
<accession>A0A2S8GD43</accession>
<protein>
    <submittedName>
        <fullName evidence="2">Uncharacterized protein</fullName>
    </submittedName>
</protein>
<dbReference type="AlphaFoldDB" id="A0A2S8GD43"/>
<dbReference type="EMBL" id="PUHZ01000025">
    <property type="protein sequence ID" value="PQO42367.1"/>
    <property type="molecule type" value="Genomic_DNA"/>
</dbReference>
<sequence>MLAQKKMNRQFSLQYPILGVSIFAKVLCVMRQDLLVGMYCLGIGCFLMGIVTIESYSVCV</sequence>
<keyword evidence="1" id="KW-1133">Transmembrane helix</keyword>
<comment type="caution">
    <text evidence="2">The sequence shown here is derived from an EMBL/GenBank/DDBJ whole genome shotgun (WGS) entry which is preliminary data.</text>
</comment>
<reference evidence="2 3" key="1">
    <citation type="submission" date="2018-02" db="EMBL/GenBank/DDBJ databases">
        <title>Comparative genomes isolates from brazilian mangrove.</title>
        <authorList>
            <person name="Araujo J.E."/>
            <person name="Taketani R.G."/>
            <person name="Silva M.C.P."/>
            <person name="Loureco M.V."/>
            <person name="Andreote F.D."/>
        </authorList>
    </citation>
    <scope>NUCLEOTIDE SEQUENCE [LARGE SCALE GENOMIC DNA]</scope>
    <source>
        <strain evidence="2 3">Nap-Phe MGV</strain>
    </source>
</reference>